<evidence type="ECO:0000313" key="3">
    <source>
        <dbReference type="EMBL" id="CAK5281852.1"/>
    </source>
</evidence>
<comment type="caution">
    <text evidence="2">The sequence shown here is derived from an EMBL/GenBank/DDBJ whole genome shotgun (WGS) entry which is preliminary data.</text>
</comment>
<protein>
    <submittedName>
        <fullName evidence="2">Uncharacterized protein</fullName>
    </submittedName>
</protein>
<dbReference type="EMBL" id="CAVNYO010000014">
    <property type="protein sequence ID" value="CAK5262376.1"/>
    <property type="molecule type" value="Genomic_DNA"/>
</dbReference>
<reference evidence="2" key="1">
    <citation type="submission" date="2023-11" db="EMBL/GenBank/DDBJ databases">
        <authorList>
            <person name="De Vega J J."/>
            <person name="De Vega J J."/>
        </authorList>
    </citation>
    <scope>NUCLEOTIDE SEQUENCE</scope>
</reference>
<proteinExistence type="predicted"/>
<evidence type="ECO:0000313" key="4">
    <source>
        <dbReference type="Proteomes" id="UP001295794"/>
    </source>
</evidence>
<dbReference type="EMBL" id="CAVNYO010000444">
    <property type="protein sequence ID" value="CAK5281852.1"/>
    <property type="molecule type" value="Genomic_DNA"/>
</dbReference>
<dbReference type="AlphaFoldDB" id="A0AAD2HFP1"/>
<sequence>MFATATSISARSPAAFMRENSSGVAMPWTWKARVCIKVLKCFPIRLFLYCIMYAARMGGTLRPLKSVDWSRIANVFHDSEKDCMQQLDGCILRWIKAKKIKQWQYLPPLAGERLISLT</sequence>
<evidence type="ECO:0000313" key="2">
    <source>
        <dbReference type="EMBL" id="CAK5273935.1"/>
    </source>
</evidence>
<evidence type="ECO:0000313" key="1">
    <source>
        <dbReference type="EMBL" id="CAK5262376.1"/>
    </source>
</evidence>
<name>A0AAD2HFP1_9AGAR</name>
<dbReference type="Proteomes" id="UP001295794">
    <property type="component" value="Unassembled WGS sequence"/>
</dbReference>
<dbReference type="EMBL" id="CAVNYO010000399">
    <property type="protein sequence ID" value="CAK5273935.1"/>
    <property type="molecule type" value="Genomic_DNA"/>
</dbReference>
<keyword evidence="4" id="KW-1185">Reference proteome</keyword>
<accession>A0AAD2HFP1</accession>
<gene>
    <name evidence="1" type="ORF">MYCIT1_LOCUS1033</name>
    <name evidence="2" type="ORF">MYCIT1_LOCUS20772</name>
    <name evidence="3" type="ORF">MYCIT1_LOCUS33156</name>
</gene>
<organism evidence="2 4">
    <name type="scientific">Mycena citricolor</name>
    <dbReference type="NCBI Taxonomy" id="2018698"/>
    <lineage>
        <taxon>Eukaryota</taxon>
        <taxon>Fungi</taxon>
        <taxon>Dikarya</taxon>
        <taxon>Basidiomycota</taxon>
        <taxon>Agaricomycotina</taxon>
        <taxon>Agaricomycetes</taxon>
        <taxon>Agaricomycetidae</taxon>
        <taxon>Agaricales</taxon>
        <taxon>Marasmiineae</taxon>
        <taxon>Mycenaceae</taxon>
        <taxon>Mycena</taxon>
    </lineage>
</organism>